<feature type="domain" description="DnaK suppressor protein-like N-terminal" evidence="7">
    <location>
        <begin position="10"/>
        <end position="71"/>
    </location>
</feature>
<dbReference type="Proteomes" id="UP001202550">
    <property type="component" value="Unassembled WGS sequence"/>
</dbReference>
<dbReference type="PANTHER" id="PTHR33823:SF4">
    <property type="entry name" value="GENERAL STRESS PROTEIN 16O"/>
    <property type="match status" value="1"/>
</dbReference>
<sequence length="105" mass="11790">MRDFADRTAQLEQRRAELLERMHSLDAELDSHGDPDWEENAIEHEQDEAMEALGLSAQAEIRMIDAALARISAGEYGACVRCGTEISNERLDLLPATPFCRDCAR</sequence>
<proteinExistence type="predicted"/>
<evidence type="ECO:0000313" key="9">
    <source>
        <dbReference type="Proteomes" id="UP001202550"/>
    </source>
</evidence>
<dbReference type="InterPro" id="IPR048487">
    <property type="entry name" value="DksA-like_N"/>
</dbReference>
<keyword evidence="9" id="KW-1185">Reference proteome</keyword>
<comment type="caution">
    <text evidence="8">The sequence shown here is derived from an EMBL/GenBank/DDBJ whole genome shotgun (WGS) entry which is preliminary data.</text>
</comment>
<evidence type="ECO:0000313" key="8">
    <source>
        <dbReference type="EMBL" id="MCL1629444.1"/>
    </source>
</evidence>
<feature type="coiled-coil region" evidence="5">
    <location>
        <begin position="1"/>
        <end position="28"/>
    </location>
</feature>
<dbReference type="Pfam" id="PF01258">
    <property type="entry name" value="zf-dskA_traR"/>
    <property type="match status" value="1"/>
</dbReference>
<evidence type="ECO:0000259" key="7">
    <source>
        <dbReference type="Pfam" id="PF21173"/>
    </source>
</evidence>
<evidence type="ECO:0000256" key="2">
    <source>
        <dbReference type="ARBA" id="ARBA00022771"/>
    </source>
</evidence>
<evidence type="ECO:0000256" key="4">
    <source>
        <dbReference type="PROSITE-ProRule" id="PRU00510"/>
    </source>
</evidence>
<dbReference type="Gene3D" id="1.20.120.910">
    <property type="entry name" value="DksA, coiled-coil domain"/>
    <property type="match status" value="1"/>
</dbReference>
<dbReference type="SUPFAM" id="SSF109635">
    <property type="entry name" value="DnaK suppressor protein DksA, alpha-hairpin domain"/>
    <property type="match status" value="1"/>
</dbReference>
<organism evidence="8 9">
    <name type="scientific">Roseinatronobacter domitianus</name>
    <dbReference type="NCBI Taxonomy" id="2940293"/>
    <lineage>
        <taxon>Bacteria</taxon>
        <taxon>Pseudomonadati</taxon>
        <taxon>Pseudomonadota</taxon>
        <taxon>Alphaproteobacteria</taxon>
        <taxon>Rhodobacterales</taxon>
        <taxon>Paracoccaceae</taxon>
        <taxon>Roseinatronobacter</taxon>
    </lineage>
</organism>
<feature type="zinc finger region" description="dksA C4-type" evidence="4">
    <location>
        <begin position="79"/>
        <end position="103"/>
    </location>
</feature>
<dbReference type="SUPFAM" id="SSF57716">
    <property type="entry name" value="Glucocorticoid receptor-like (DNA-binding domain)"/>
    <property type="match status" value="1"/>
</dbReference>
<keyword evidence="3" id="KW-0862">Zinc</keyword>
<name>A0ABT0M3L2_9RHOB</name>
<protein>
    <submittedName>
        <fullName evidence="8">TraR/DksA C4-type zinc finger protein</fullName>
    </submittedName>
</protein>
<keyword evidence="2" id="KW-0863">Zinc-finger</keyword>
<keyword evidence="5" id="KW-0175">Coiled coil</keyword>
<evidence type="ECO:0000256" key="5">
    <source>
        <dbReference type="SAM" id="Coils"/>
    </source>
</evidence>
<evidence type="ECO:0000256" key="3">
    <source>
        <dbReference type="ARBA" id="ARBA00022833"/>
    </source>
</evidence>
<dbReference type="PROSITE" id="PS51128">
    <property type="entry name" value="ZF_DKSA_2"/>
    <property type="match status" value="1"/>
</dbReference>
<reference evidence="8 9" key="1">
    <citation type="submission" date="2022-05" db="EMBL/GenBank/DDBJ databases">
        <title>Seasonal and diel survey of microbial diversity of the Tyrrhenian coast.</title>
        <authorList>
            <person name="Gattoni G."/>
            <person name="Corral P."/>
        </authorList>
    </citation>
    <scope>NUCLEOTIDE SEQUENCE [LARGE SCALE GENOMIC DNA]</scope>
    <source>
        <strain evidence="8 9">V10</strain>
    </source>
</reference>
<keyword evidence="1" id="KW-0479">Metal-binding</keyword>
<feature type="domain" description="Zinc finger DksA/TraR C4-type" evidence="6">
    <location>
        <begin position="74"/>
        <end position="105"/>
    </location>
</feature>
<dbReference type="Pfam" id="PF21173">
    <property type="entry name" value="DksA-like_N"/>
    <property type="match status" value="1"/>
</dbReference>
<evidence type="ECO:0000256" key="1">
    <source>
        <dbReference type="ARBA" id="ARBA00022723"/>
    </source>
</evidence>
<dbReference type="EMBL" id="JALZWP010000011">
    <property type="protein sequence ID" value="MCL1629444.1"/>
    <property type="molecule type" value="Genomic_DNA"/>
</dbReference>
<dbReference type="InterPro" id="IPR037187">
    <property type="entry name" value="DnaK_N"/>
</dbReference>
<accession>A0ABT0M3L2</accession>
<gene>
    <name evidence="8" type="ORF">M3N55_11935</name>
</gene>
<evidence type="ECO:0000259" key="6">
    <source>
        <dbReference type="Pfam" id="PF01258"/>
    </source>
</evidence>
<dbReference type="PANTHER" id="PTHR33823">
    <property type="entry name" value="RNA POLYMERASE-BINDING TRANSCRIPTION FACTOR DKSA-RELATED"/>
    <property type="match status" value="1"/>
</dbReference>
<dbReference type="InterPro" id="IPR000962">
    <property type="entry name" value="Znf_DskA_TraR"/>
</dbReference>
<dbReference type="RefSeq" id="WP_249059319.1">
    <property type="nucleotide sequence ID" value="NZ_JALZWP010000011.1"/>
</dbReference>